<reference evidence="1 2" key="1">
    <citation type="submission" date="2021-06" db="EMBL/GenBank/DDBJ databases">
        <authorList>
            <person name="Kallberg Y."/>
            <person name="Tangrot J."/>
            <person name="Rosling A."/>
        </authorList>
    </citation>
    <scope>NUCLEOTIDE SEQUENCE [LARGE SCALE GENOMIC DNA]</scope>
    <source>
        <strain evidence="1 2">120-4 pot B 10/14</strain>
    </source>
</reference>
<name>A0ABN7XN60_GIGMA</name>
<organism evidence="1 2">
    <name type="scientific">Gigaspora margarita</name>
    <dbReference type="NCBI Taxonomy" id="4874"/>
    <lineage>
        <taxon>Eukaryota</taxon>
        <taxon>Fungi</taxon>
        <taxon>Fungi incertae sedis</taxon>
        <taxon>Mucoromycota</taxon>
        <taxon>Glomeromycotina</taxon>
        <taxon>Glomeromycetes</taxon>
        <taxon>Diversisporales</taxon>
        <taxon>Gigasporaceae</taxon>
        <taxon>Gigaspora</taxon>
    </lineage>
</organism>
<dbReference type="Proteomes" id="UP000789901">
    <property type="component" value="Unassembled WGS sequence"/>
</dbReference>
<dbReference type="EMBL" id="CAJVQB010152914">
    <property type="protein sequence ID" value="CAG8855776.1"/>
    <property type="molecule type" value="Genomic_DNA"/>
</dbReference>
<accession>A0ABN7XN60</accession>
<gene>
    <name evidence="1" type="ORF">GMARGA_LOCUS44597</name>
</gene>
<comment type="caution">
    <text evidence="1">The sequence shown here is derived from an EMBL/GenBank/DDBJ whole genome shotgun (WGS) entry which is preliminary data.</text>
</comment>
<evidence type="ECO:0000313" key="1">
    <source>
        <dbReference type="EMBL" id="CAG8855776.1"/>
    </source>
</evidence>
<sequence>QKLKFIAGFIGANQEILEGCDGESVVSPVIGWSIVDDIKDPYSRFM</sequence>
<protein>
    <submittedName>
        <fullName evidence="1">3645_t:CDS:1</fullName>
    </submittedName>
</protein>
<feature type="non-terminal residue" evidence="1">
    <location>
        <position position="1"/>
    </location>
</feature>
<evidence type="ECO:0000313" key="2">
    <source>
        <dbReference type="Proteomes" id="UP000789901"/>
    </source>
</evidence>
<proteinExistence type="predicted"/>
<keyword evidence="2" id="KW-1185">Reference proteome</keyword>